<dbReference type="Proteomes" id="UP000199318">
    <property type="component" value="Unassembled WGS sequence"/>
</dbReference>
<sequence length="604" mass="66801">MTLGIAPFAKIIDTDSDVLKENANVNGSTPLGKMNAFASETMKWFTDEKLLEKEIREAEEENVLYIHDKDYYPTGTTTCCQIPLGKLLQTGFHTGHGYIRPPKSITTAFALAAIVVQSNQNFQHGGQAYPAIDRDLAPFVVLSYEKYKAEGYTDEGAWEKTKAEAAQAAEAFIHNLNTMHSRGGGQVPFVSINFGTDISEEGRLITAEILAAVQNGLGRGETPIFPIQIFKVKDGINGNPEDPNYDLFLKAVETSSRRLYPNFSFLDAPFNRAYYREDDPDTEVAYMGCRTRVMGNVNGEETVSGRGNLSFSSVNLVRLALKADGDLLAFFKELNKAVALCMKQLHGRCDFQGSFPASSFPFLYAQGVWRGGETLNPEDRVEPLLREGSLSVGFIGLAEALQVLTGSHHGESDEAWQLGQEIIAEMRRLTDEETARSGRNVALLATPAEGLSGKFVARDREMFGDVKGITDKAYYTNSFHLPVYADVTVKEKINREAPFHRYCNGGHITYVEVDGNASANTQAFQEIIAYMKQAGIGYGSINHPVDHCFSCGYQGMIGDECPTCGEEDPANIQHIRRITGYLVGGLDRWNEAKRAEEKDRVKHR</sequence>
<organism evidence="1 2">
    <name type="scientific">Salisediminibacterium halotolerans</name>
    <dbReference type="NCBI Taxonomy" id="517425"/>
    <lineage>
        <taxon>Bacteria</taxon>
        <taxon>Bacillati</taxon>
        <taxon>Bacillota</taxon>
        <taxon>Bacilli</taxon>
        <taxon>Bacillales</taxon>
        <taxon>Bacillaceae</taxon>
        <taxon>Salisediminibacterium</taxon>
    </lineage>
</organism>
<accession>A0A1H9SHN1</accession>
<evidence type="ECO:0000313" key="2">
    <source>
        <dbReference type="Proteomes" id="UP000199318"/>
    </source>
</evidence>
<keyword evidence="2" id="KW-1185">Reference proteome</keyword>
<protein>
    <submittedName>
        <fullName evidence="1">Ribonucleoside-triphosphate reductase</fullName>
    </submittedName>
</protein>
<dbReference type="InterPro" id="IPR012833">
    <property type="entry name" value="NrdD"/>
</dbReference>
<dbReference type="AlphaFoldDB" id="A0A1H9SHN1"/>
<name>A0A1H9SHN1_9BACI</name>
<dbReference type="Gene3D" id="3.20.70.20">
    <property type="match status" value="1"/>
</dbReference>
<dbReference type="OrthoDB" id="9804622at2"/>
<dbReference type="GO" id="GO:0008998">
    <property type="term" value="F:ribonucleoside-triphosphate reductase (thioredoxin) activity"/>
    <property type="evidence" value="ECO:0007669"/>
    <property type="project" value="InterPro"/>
</dbReference>
<dbReference type="GO" id="GO:0006260">
    <property type="term" value="P:DNA replication"/>
    <property type="evidence" value="ECO:0007669"/>
    <property type="project" value="InterPro"/>
</dbReference>
<dbReference type="STRING" id="1464123.SAMN05444126_1077"/>
<dbReference type="GO" id="GO:0009265">
    <property type="term" value="P:2'-deoxyribonucleotide biosynthetic process"/>
    <property type="evidence" value="ECO:0007669"/>
    <property type="project" value="TreeGrafter"/>
</dbReference>
<dbReference type="RefSeq" id="WP_093072437.1">
    <property type="nucleotide sequence ID" value="NZ_FOGV01000007.1"/>
</dbReference>
<evidence type="ECO:0000313" key="1">
    <source>
        <dbReference type="EMBL" id="SER84464.1"/>
    </source>
</evidence>
<dbReference type="NCBIfam" id="NF011292">
    <property type="entry name" value="PRK14704.1"/>
    <property type="match status" value="1"/>
</dbReference>
<dbReference type="SUPFAM" id="SSF51998">
    <property type="entry name" value="PFL-like glycyl radical enzymes"/>
    <property type="match status" value="1"/>
</dbReference>
<dbReference type="NCBIfam" id="TIGR02487">
    <property type="entry name" value="NrdD"/>
    <property type="match status" value="1"/>
</dbReference>
<dbReference type="EMBL" id="FOGV01000007">
    <property type="protein sequence ID" value="SER84464.1"/>
    <property type="molecule type" value="Genomic_DNA"/>
</dbReference>
<dbReference type="PANTHER" id="PTHR21075">
    <property type="entry name" value="ANAEROBIC RIBONUCLEOSIDE-TRIPHOSPHATE REDUCTASE"/>
    <property type="match status" value="1"/>
</dbReference>
<dbReference type="GO" id="GO:0031250">
    <property type="term" value="C:anaerobic ribonucleoside-triphosphate reductase complex"/>
    <property type="evidence" value="ECO:0007669"/>
    <property type="project" value="TreeGrafter"/>
</dbReference>
<comment type="caution">
    <text evidence="1">The sequence shown here is derived from an EMBL/GenBank/DDBJ whole genome shotgun (WGS) entry which is preliminary data.</text>
</comment>
<dbReference type="PANTHER" id="PTHR21075:SF0">
    <property type="entry name" value="ANAEROBIC RIBONUCLEOSIDE-TRIPHOSPHATE REDUCTASE"/>
    <property type="match status" value="1"/>
</dbReference>
<dbReference type="Pfam" id="PF13597">
    <property type="entry name" value="NRDD"/>
    <property type="match status" value="1"/>
</dbReference>
<gene>
    <name evidence="1" type="ORF">SAMN05444126_1077</name>
</gene>
<dbReference type="GO" id="GO:0004748">
    <property type="term" value="F:ribonucleoside-diphosphate reductase activity, thioredoxin disulfide as acceptor"/>
    <property type="evidence" value="ECO:0007669"/>
    <property type="project" value="TreeGrafter"/>
</dbReference>
<proteinExistence type="predicted"/>
<reference evidence="2" key="1">
    <citation type="submission" date="2016-10" db="EMBL/GenBank/DDBJ databases">
        <authorList>
            <person name="de Groot N.N."/>
        </authorList>
    </citation>
    <scope>NUCLEOTIDE SEQUENCE [LARGE SCALE GENOMIC DNA]</scope>
    <source>
        <strain evidence="2">10nlg</strain>
    </source>
</reference>